<dbReference type="InterPro" id="IPR019109">
    <property type="entry name" value="MamF_MmsF"/>
</dbReference>
<feature type="transmembrane region" description="Helical" evidence="5">
    <location>
        <begin position="42"/>
        <end position="62"/>
    </location>
</feature>
<evidence type="ECO:0000256" key="5">
    <source>
        <dbReference type="SAM" id="Phobius"/>
    </source>
</evidence>
<dbReference type="Pfam" id="PF09685">
    <property type="entry name" value="MamF_MmsF"/>
    <property type="match status" value="1"/>
</dbReference>
<evidence type="ECO:0000256" key="3">
    <source>
        <dbReference type="ARBA" id="ARBA00022989"/>
    </source>
</evidence>
<dbReference type="RefSeq" id="WP_243005076.1">
    <property type="nucleotide sequence ID" value="NZ_QJKD01000007.1"/>
</dbReference>
<comment type="caution">
    <text evidence="6">The sequence shown here is derived from an EMBL/GenBank/DDBJ whole genome shotgun (WGS) entry which is preliminary data.</text>
</comment>
<name>A0A2V3Y552_9FIRM</name>
<evidence type="ECO:0000313" key="6">
    <source>
        <dbReference type="EMBL" id="PXX52367.1"/>
    </source>
</evidence>
<comment type="subcellular location">
    <subcellularLocation>
        <location evidence="1">Membrane</location>
        <topology evidence="1">Multi-pass membrane protein</topology>
    </subcellularLocation>
</comment>
<evidence type="ECO:0000256" key="2">
    <source>
        <dbReference type="ARBA" id="ARBA00022692"/>
    </source>
</evidence>
<keyword evidence="3 5" id="KW-1133">Transmembrane helix</keyword>
<keyword evidence="7" id="KW-1185">Reference proteome</keyword>
<keyword evidence="4 5" id="KW-0472">Membrane</keyword>
<dbReference type="AlphaFoldDB" id="A0A2V3Y552"/>
<keyword evidence="2 5" id="KW-0812">Transmembrane</keyword>
<evidence type="ECO:0000313" key="7">
    <source>
        <dbReference type="Proteomes" id="UP000248057"/>
    </source>
</evidence>
<organism evidence="6 7">
    <name type="scientific">Hungatella effluvii</name>
    <dbReference type="NCBI Taxonomy" id="1096246"/>
    <lineage>
        <taxon>Bacteria</taxon>
        <taxon>Bacillati</taxon>
        <taxon>Bacillota</taxon>
        <taxon>Clostridia</taxon>
        <taxon>Lachnospirales</taxon>
        <taxon>Lachnospiraceae</taxon>
        <taxon>Hungatella</taxon>
    </lineage>
</organism>
<feature type="transmembrane region" description="Helical" evidence="5">
    <location>
        <begin position="74"/>
        <end position="90"/>
    </location>
</feature>
<evidence type="ECO:0000256" key="4">
    <source>
        <dbReference type="ARBA" id="ARBA00023136"/>
    </source>
</evidence>
<proteinExistence type="predicted"/>
<accession>A0A2V3Y552</accession>
<evidence type="ECO:0000256" key="1">
    <source>
        <dbReference type="ARBA" id="ARBA00004141"/>
    </source>
</evidence>
<dbReference type="EMBL" id="QJKD01000007">
    <property type="protein sequence ID" value="PXX52367.1"/>
    <property type="molecule type" value="Genomic_DNA"/>
</dbReference>
<protein>
    <submittedName>
        <fullName evidence="6">Uncharacterized protein</fullName>
    </submittedName>
</protein>
<gene>
    <name evidence="6" type="ORF">DFR60_10753</name>
</gene>
<reference evidence="6 7" key="1">
    <citation type="submission" date="2018-05" db="EMBL/GenBank/DDBJ databases">
        <title>Genomic Encyclopedia of Type Strains, Phase IV (KMG-IV): sequencing the most valuable type-strain genomes for metagenomic binning, comparative biology and taxonomic classification.</title>
        <authorList>
            <person name="Goeker M."/>
        </authorList>
    </citation>
    <scope>NUCLEOTIDE SEQUENCE [LARGE SCALE GENOMIC DNA]</scope>
    <source>
        <strain evidence="6 7">DSM 24995</strain>
    </source>
</reference>
<sequence>MDFFRAVPTDTYTYMLQKRIRNKPCRLTHDLNHENAPAKFSKLYACLSYLSILIIIPALAAGKDSFVRFHLNQGLVLLIANILFGCISFIPHMTLIGDLLNCVVLILAVMGIVSAFQGQKKKLPVIGSIQLIR</sequence>
<dbReference type="GeneID" id="86065301"/>
<dbReference type="Proteomes" id="UP000248057">
    <property type="component" value="Unassembled WGS sequence"/>
</dbReference>
<feature type="transmembrane region" description="Helical" evidence="5">
    <location>
        <begin position="96"/>
        <end position="116"/>
    </location>
</feature>